<reference evidence="4" key="1">
    <citation type="submission" date="2023-06" db="EMBL/GenBank/DDBJ databases">
        <title>Genome-scale phylogeny and comparative genomics of the fungal order Sordariales.</title>
        <authorList>
            <consortium name="Lawrence Berkeley National Laboratory"/>
            <person name="Hensen N."/>
            <person name="Bonometti L."/>
            <person name="Westerberg I."/>
            <person name="Brannstrom I.O."/>
            <person name="Guillou S."/>
            <person name="Cros-Aarteil S."/>
            <person name="Calhoun S."/>
            <person name="Haridas S."/>
            <person name="Kuo A."/>
            <person name="Mondo S."/>
            <person name="Pangilinan J."/>
            <person name="Riley R."/>
            <person name="Labutti K."/>
            <person name="Andreopoulos B."/>
            <person name="Lipzen A."/>
            <person name="Chen C."/>
            <person name="Yanf M."/>
            <person name="Daum C."/>
            <person name="Ng V."/>
            <person name="Clum A."/>
            <person name="Steindorff A."/>
            <person name="Ohm R."/>
            <person name="Martin F."/>
            <person name="Silar P."/>
            <person name="Natvig D."/>
            <person name="Lalanne C."/>
            <person name="Gautier V."/>
            <person name="Ament-Velasquez S.L."/>
            <person name="Kruys A."/>
            <person name="Hutchinson M.I."/>
            <person name="Powell A.J."/>
            <person name="Barry K."/>
            <person name="Miller A.N."/>
            <person name="Grigoriev I.V."/>
            <person name="Debuchy R."/>
            <person name="Gladieux P."/>
            <person name="Thoren M.H."/>
            <person name="Johannesson H."/>
        </authorList>
    </citation>
    <scope>NUCLEOTIDE SEQUENCE</scope>
    <source>
        <strain evidence="4">SMH2532-1</strain>
    </source>
</reference>
<evidence type="ECO:0000313" key="5">
    <source>
        <dbReference type="Proteomes" id="UP001174936"/>
    </source>
</evidence>
<dbReference type="EMBL" id="JAULSV010000002">
    <property type="protein sequence ID" value="KAK0651026.1"/>
    <property type="molecule type" value="Genomic_DNA"/>
</dbReference>
<keyword evidence="5" id="KW-1185">Reference proteome</keyword>
<keyword evidence="2" id="KW-0732">Signal</keyword>
<evidence type="ECO:0000259" key="3">
    <source>
        <dbReference type="Pfam" id="PF24476"/>
    </source>
</evidence>
<evidence type="ECO:0000256" key="2">
    <source>
        <dbReference type="SAM" id="SignalP"/>
    </source>
</evidence>
<accession>A0AA39YGF2</accession>
<feature type="compositionally biased region" description="Low complexity" evidence="1">
    <location>
        <begin position="279"/>
        <end position="295"/>
    </location>
</feature>
<dbReference type="Pfam" id="PF24476">
    <property type="entry name" value="DUF7580"/>
    <property type="match status" value="1"/>
</dbReference>
<proteinExistence type="predicted"/>
<dbReference type="PANTHER" id="PTHR35186:SF4">
    <property type="entry name" value="PRION-INHIBITION AND PROPAGATION HELO DOMAIN-CONTAINING PROTEIN"/>
    <property type="match status" value="1"/>
</dbReference>
<name>A0AA39YGF2_9PEZI</name>
<feature type="chain" id="PRO_5041220109" description="DUF7580 domain-containing protein" evidence="2">
    <location>
        <begin position="21"/>
        <end position="609"/>
    </location>
</feature>
<evidence type="ECO:0000256" key="1">
    <source>
        <dbReference type="SAM" id="MobiDB-lite"/>
    </source>
</evidence>
<comment type="caution">
    <text evidence="4">The sequence shown here is derived from an EMBL/GenBank/DDBJ whole genome shotgun (WGS) entry which is preliminary data.</text>
</comment>
<protein>
    <recommendedName>
        <fullName evidence="3">DUF7580 domain-containing protein</fullName>
    </recommendedName>
</protein>
<dbReference type="InterPro" id="IPR056002">
    <property type="entry name" value="DUF7580"/>
</dbReference>
<feature type="signal peptide" evidence="2">
    <location>
        <begin position="1"/>
        <end position="20"/>
    </location>
</feature>
<sequence length="609" mass="67215">MSGLEVVGVVLGALPVAVRALQGYTAVLSSMKHAQRNLKTLIRDLETEQIRLQTTCELLLDGVAPPSVIDQLIQTPFGPEWKPYNDQLRLRLWTTSGKFEEQVAELQRAAQELRTKLGLEADGSTKLTDRRSISQELKRGTSFTLRKKDYDGILTRIKSANSVLHELAGQNCGLEPTRRHRSQARLIRLIRALARSIFNALACSSDCSCPRSHDICLELEPRDVILVPTDSEDEVAKTFNFHLAMSSHGNRLGQKQAAESQDSRWESIHAKVVTLDEPATPSSASALSLPSLPLTMPEQPKSPRRITWAKSFSSRLTRTQSAREYPSSQTKSSVTFTQTQLEVELSKTLTLSSASSSGNYAPASLSNLCQVLFTSGKATAPNRFGYIADEERIFELLQPPQNRCESQRAFSLRTLLSSDKSTTLPPLDYPQKLKLAVALAISILHLFGTPWLSTASVITLDNVLFFHQDDPTSDPDPERAPYQPFITQTLTQKPLQGPLPTTHSTPRPVNLAVLSLGALLIQVILGRVVSTLEMTEHMDMNAILAKHEAGTRLSSEVLEKGGIHYDTVVKWCLHSVLEVGGLENEAFCQKFYGAVVAKLKEDERLTTGG</sequence>
<dbReference type="PANTHER" id="PTHR35186">
    <property type="entry name" value="ANK_REP_REGION DOMAIN-CONTAINING PROTEIN"/>
    <property type="match status" value="1"/>
</dbReference>
<gene>
    <name evidence="4" type="ORF">B0T16DRAFT_442612</name>
</gene>
<feature type="region of interest" description="Disordered" evidence="1">
    <location>
        <begin position="279"/>
        <end position="304"/>
    </location>
</feature>
<feature type="domain" description="DUF7580" evidence="3">
    <location>
        <begin position="400"/>
        <end position="576"/>
    </location>
</feature>
<organism evidence="4 5">
    <name type="scientific">Cercophora newfieldiana</name>
    <dbReference type="NCBI Taxonomy" id="92897"/>
    <lineage>
        <taxon>Eukaryota</taxon>
        <taxon>Fungi</taxon>
        <taxon>Dikarya</taxon>
        <taxon>Ascomycota</taxon>
        <taxon>Pezizomycotina</taxon>
        <taxon>Sordariomycetes</taxon>
        <taxon>Sordariomycetidae</taxon>
        <taxon>Sordariales</taxon>
        <taxon>Lasiosphaeriaceae</taxon>
        <taxon>Cercophora</taxon>
    </lineage>
</organism>
<evidence type="ECO:0000313" key="4">
    <source>
        <dbReference type="EMBL" id="KAK0651026.1"/>
    </source>
</evidence>
<dbReference type="Proteomes" id="UP001174936">
    <property type="component" value="Unassembled WGS sequence"/>
</dbReference>
<dbReference type="AlphaFoldDB" id="A0AA39YGF2"/>